<keyword evidence="2" id="KW-1185">Reference proteome</keyword>
<evidence type="ECO:0008006" key="3">
    <source>
        <dbReference type="Google" id="ProtNLM"/>
    </source>
</evidence>
<accession>A0AAD8SNT9</accession>
<evidence type="ECO:0000313" key="1">
    <source>
        <dbReference type="EMBL" id="KAK1661019.1"/>
    </source>
</evidence>
<organism evidence="1 2">
    <name type="scientific">Lolium multiflorum</name>
    <name type="common">Italian ryegrass</name>
    <name type="synonym">Lolium perenne subsp. multiflorum</name>
    <dbReference type="NCBI Taxonomy" id="4521"/>
    <lineage>
        <taxon>Eukaryota</taxon>
        <taxon>Viridiplantae</taxon>
        <taxon>Streptophyta</taxon>
        <taxon>Embryophyta</taxon>
        <taxon>Tracheophyta</taxon>
        <taxon>Spermatophyta</taxon>
        <taxon>Magnoliopsida</taxon>
        <taxon>Liliopsida</taxon>
        <taxon>Poales</taxon>
        <taxon>Poaceae</taxon>
        <taxon>BOP clade</taxon>
        <taxon>Pooideae</taxon>
        <taxon>Poodae</taxon>
        <taxon>Poeae</taxon>
        <taxon>Poeae Chloroplast Group 2 (Poeae type)</taxon>
        <taxon>Loliodinae</taxon>
        <taxon>Loliinae</taxon>
        <taxon>Lolium</taxon>
    </lineage>
</organism>
<proteinExistence type="predicted"/>
<dbReference type="AlphaFoldDB" id="A0AAD8SNT9"/>
<dbReference type="Proteomes" id="UP001231189">
    <property type="component" value="Unassembled WGS sequence"/>
</dbReference>
<reference evidence="1" key="1">
    <citation type="submission" date="2023-07" db="EMBL/GenBank/DDBJ databases">
        <title>A chromosome-level genome assembly of Lolium multiflorum.</title>
        <authorList>
            <person name="Chen Y."/>
            <person name="Copetti D."/>
            <person name="Kolliker R."/>
            <person name="Studer B."/>
        </authorList>
    </citation>
    <scope>NUCLEOTIDE SEQUENCE</scope>
    <source>
        <strain evidence="1">02402/16</strain>
        <tissue evidence="1">Leaf</tissue>
    </source>
</reference>
<protein>
    <recommendedName>
        <fullName evidence="3">RNase H type-1 domain-containing protein</fullName>
    </recommendedName>
</protein>
<gene>
    <name evidence="1" type="ORF">QYE76_049178</name>
</gene>
<dbReference type="EMBL" id="JAUUTY010000003">
    <property type="protein sequence ID" value="KAK1661019.1"/>
    <property type="molecule type" value="Genomic_DNA"/>
</dbReference>
<name>A0AAD8SNT9_LOLMU</name>
<evidence type="ECO:0000313" key="2">
    <source>
        <dbReference type="Proteomes" id="UP001231189"/>
    </source>
</evidence>
<comment type="caution">
    <text evidence="1">The sequence shown here is derived from an EMBL/GenBank/DDBJ whole genome shotgun (WGS) entry which is preliminary data.</text>
</comment>
<sequence>MDVRGRSERRRRCPGRCQIWPDRPCRRTIRSEARSDRIQRRARPVQTGRGACAIRALSSKPGRFAGHHPVPVHWKEDVVRQTFSPVTGRGGWGAVARDNDGDLVVAQSGLIPVAIDALHTETVAVLKAIAMAERLGSKGDCNGLSESAKGPYIN</sequence>